<name>A0A7Y9T1C6_9BACT</name>
<sequence length="146" mass="16449">MVMQRFSDFWSAEKSITEDIFFAPSAGHTDTFIFDEVGFVGENCDGIYVTGDYNCRTGSMAVNFQIKGVGAIRRYCLGGLAHKDVGRYHEHIMQKESDVAPGSNLPFAIDRLDFVELTPKVAWLKICQEAKIAHTADFKDPEEWCK</sequence>
<organism evidence="1 2">
    <name type="scientific">Tunturiibacter lichenicola</name>
    <dbReference type="NCBI Taxonomy" id="2051959"/>
    <lineage>
        <taxon>Bacteria</taxon>
        <taxon>Pseudomonadati</taxon>
        <taxon>Acidobacteriota</taxon>
        <taxon>Terriglobia</taxon>
        <taxon>Terriglobales</taxon>
        <taxon>Acidobacteriaceae</taxon>
        <taxon>Tunturiibacter</taxon>
    </lineage>
</organism>
<protein>
    <submittedName>
        <fullName evidence="1">Uncharacterized protein</fullName>
    </submittedName>
</protein>
<dbReference type="Proteomes" id="UP000534186">
    <property type="component" value="Unassembled WGS sequence"/>
</dbReference>
<dbReference type="AlphaFoldDB" id="A0A7Y9T1C6"/>
<proteinExistence type="predicted"/>
<comment type="caution">
    <text evidence="1">The sequence shown here is derived from an EMBL/GenBank/DDBJ whole genome shotgun (WGS) entry which is preliminary data.</text>
</comment>
<reference evidence="1 2" key="1">
    <citation type="submission" date="2020-07" db="EMBL/GenBank/DDBJ databases">
        <title>Genomic Encyclopedia of Type Strains, Phase IV (KMG-V): Genome sequencing to study the core and pangenomes of soil and plant-associated prokaryotes.</title>
        <authorList>
            <person name="Whitman W."/>
        </authorList>
    </citation>
    <scope>NUCLEOTIDE SEQUENCE [LARGE SCALE GENOMIC DNA]</scope>
    <source>
        <strain evidence="1 2">M8UP30</strain>
    </source>
</reference>
<evidence type="ECO:0000313" key="2">
    <source>
        <dbReference type="Proteomes" id="UP000534186"/>
    </source>
</evidence>
<evidence type="ECO:0000313" key="1">
    <source>
        <dbReference type="EMBL" id="NYF49857.1"/>
    </source>
</evidence>
<gene>
    <name evidence="1" type="ORF">HDF12_000222</name>
</gene>
<dbReference type="EMBL" id="JACCCV010000001">
    <property type="protein sequence ID" value="NYF49857.1"/>
    <property type="molecule type" value="Genomic_DNA"/>
</dbReference>
<accession>A0A7Y9T1C6</accession>